<dbReference type="EMBL" id="BQNB010009041">
    <property type="protein sequence ID" value="GJS57883.1"/>
    <property type="molecule type" value="Genomic_DNA"/>
</dbReference>
<proteinExistence type="predicted"/>
<accession>A0ABQ4WY67</accession>
<protein>
    <submittedName>
        <fullName evidence="2">Uncharacterized protein</fullName>
    </submittedName>
</protein>
<comment type="caution">
    <text evidence="2">The sequence shown here is derived from an EMBL/GenBank/DDBJ whole genome shotgun (WGS) entry which is preliminary data.</text>
</comment>
<name>A0ABQ4WY67_9ASTR</name>
<feature type="compositionally biased region" description="Low complexity" evidence="1">
    <location>
        <begin position="405"/>
        <end position="418"/>
    </location>
</feature>
<reference evidence="2" key="2">
    <citation type="submission" date="2022-01" db="EMBL/GenBank/DDBJ databases">
        <authorList>
            <person name="Yamashiro T."/>
            <person name="Shiraishi A."/>
            <person name="Satake H."/>
            <person name="Nakayama K."/>
        </authorList>
    </citation>
    <scope>NUCLEOTIDE SEQUENCE</scope>
</reference>
<gene>
    <name evidence="2" type="ORF">Tco_0652667</name>
</gene>
<reference evidence="2" key="1">
    <citation type="journal article" date="2022" name="Int. J. Mol. Sci.">
        <title>Draft Genome of Tanacetum Coccineum: Genomic Comparison of Closely Related Tanacetum-Family Plants.</title>
        <authorList>
            <person name="Yamashiro T."/>
            <person name="Shiraishi A."/>
            <person name="Nakayama K."/>
            <person name="Satake H."/>
        </authorList>
    </citation>
    <scope>NUCLEOTIDE SEQUENCE</scope>
</reference>
<feature type="region of interest" description="Disordered" evidence="1">
    <location>
        <begin position="391"/>
        <end position="418"/>
    </location>
</feature>
<organism evidence="2 3">
    <name type="scientific">Tanacetum coccineum</name>
    <dbReference type="NCBI Taxonomy" id="301880"/>
    <lineage>
        <taxon>Eukaryota</taxon>
        <taxon>Viridiplantae</taxon>
        <taxon>Streptophyta</taxon>
        <taxon>Embryophyta</taxon>
        <taxon>Tracheophyta</taxon>
        <taxon>Spermatophyta</taxon>
        <taxon>Magnoliopsida</taxon>
        <taxon>eudicotyledons</taxon>
        <taxon>Gunneridae</taxon>
        <taxon>Pentapetalae</taxon>
        <taxon>asterids</taxon>
        <taxon>campanulids</taxon>
        <taxon>Asterales</taxon>
        <taxon>Asteraceae</taxon>
        <taxon>Asteroideae</taxon>
        <taxon>Anthemideae</taxon>
        <taxon>Anthemidinae</taxon>
        <taxon>Tanacetum</taxon>
    </lineage>
</organism>
<evidence type="ECO:0000256" key="1">
    <source>
        <dbReference type="SAM" id="MobiDB-lite"/>
    </source>
</evidence>
<evidence type="ECO:0000313" key="2">
    <source>
        <dbReference type="EMBL" id="GJS57883.1"/>
    </source>
</evidence>
<keyword evidence="3" id="KW-1185">Reference proteome</keyword>
<dbReference type="Proteomes" id="UP001151760">
    <property type="component" value="Unassembled WGS sequence"/>
</dbReference>
<evidence type="ECO:0000313" key="3">
    <source>
        <dbReference type="Proteomes" id="UP001151760"/>
    </source>
</evidence>
<sequence length="439" mass="49550">MELENSQNNSFKVSNSQTRKSMRNVGIRISYFQIQDYALWEVIENGNSWVPIPVTAPESGPSTALKMTVLEEPKQARENLDAQLLRDWWSDDEEEIIVLLLINILVPKTVLMRTAFKTVIMAKPRTCPGNIAQPFQISKRFDGVMFTFWWRTRWRKITGKGNYKTDKLDFEDVNFVQGVEGLFLMLLQYYKNVSVIQHISQQDQDWMKGPIPTTEDTQGRSALIGESSPSYEVSTYIHAFLPVLTSRRTKESFLKLLSDSCLKLMKDKFQMSSMGELTFFLGFAHVNKGKKGIFIIKINVHEIPEEVQHTDEKCKKQTVVATSTTEAEYVAAANCCGQSIMAEPQSPDHVFDFPADDPVLNLEDDLVLDIVEGPEEDEDMEVEEDIPHVAASHVGSPPISPPPLSESSSGSGSTAPVSADRTVSANITIFNLYDLFMFW</sequence>